<dbReference type="STRING" id="1287727.SAMN05443999_103304"/>
<dbReference type="GO" id="GO:0003677">
    <property type="term" value="F:DNA binding"/>
    <property type="evidence" value="ECO:0007669"/>
    <property type="project" value="UniProtKB-KW"/>
</dbReference>
<evidence type="ECO:0000256" key="4">
    <source>
        <dbReference type="ARBA" id="ARBA00023125"/>
    </source>
</evidence>
<dbReference type="InterPro" id="IPR039425">
    <property type="entry name" value="RNA_pol_sigma-70-like"/>
</dbReference>
<reference evidence="8 9" key="1">
    <citation type="submission" date="2016-10" db="EMBL/GenBank/DDBJ databases">
        <authorList>
            <person name="de Groot N.N."/>
        </authorList>
    </citation>
    <scope>NUCLEOTIDE SEQUENCE [LARGE SCALE GENOMIC DNA]</scope>
    <source>
        <strain evidence="8 9">DSM 100674</strain>
    </source>
</reference>
<keyword evidence="9" id="KW-1185">Reference proteome</keyword>
<dbReference type="Pfam" id="PF08281">
    <property type="entry name" value="Sigma70_r4_2"/>
    <property type="match status" value="1"/>
</dbReference>
<evidence type="ECO:0000256" key="2">
    <source>
        <dbReference type="ARBA" id="ARBA00023015"/>
    </source>
</evidence>
<comment type="similarity">
    <text evidence="1">Belongs to the sigma-70 factor family. ECF subfamily.</text>
</comment>
<keyword evidence="3" id="KW-0731">Sigma factor</keyword>
<dbReference type="Gene3D" id="1.10.10.10">
    <property type="entry name" value="Winged helix-like DNA-binding domain superfamily/Winged helix DNA-binding domain"/>
    <property type="match status" value="1"/>
</dbReference>
<dbReference type="InterPro" id="IPR013249">
    <property type="entry name" value="RNA_pol_sigma70_r4_t2"/>
</dbReference>
<keyword evidence="2" id="KW-0805">Transcription regulation</keyword>
<dbReference type="NCBIfam" id="NF004113">
    <property type="entry name" value="PRK05602.1"/>
    <property type="match status" value="1"/>
</dbReference>
<dbReference type="GO" id="GO:0006352">
    <property type="term" value="P:DNA-templated transcription initiation"/>
    <property type="evidence" value="ECO:0007669"/>
    <property type="project" value="InterPro"/>
</dbReference>
<name>A0A1H7MFP4_9RHOB</name>
<dbReference type="InterPro" id="IPR007627">
    <property type="entry name" value="RNA_pol_sigma70_r2"/>
</dbReference>
<organism evidence="8 9">
    <name type="scientific">Roseovarius azorensis</name>
    <dbReference type="NCBI Taxonomy" id="1287727"/>
    <lineage>
        <taxon>Bacteria</taxon>
        <taxon>Pseudomonadati</taxon>
        <taxon>Pseudomonadota</taxon>
        <taxon>Alphaproteobacteria</taxon>
        <taxon>Rhodobacterales</taxon>
        <taxon>Roseobacteraceae</taxon>
        <taxon>Roseovarius</taxon>
    </lineage>
</organism>
<accession>A0A1H7MFP4</accession>
<dbReference type="SUPFAM" id="SSF88946">
    <property type="entry name" value="Sigma2 domain of RNA polymerase sigma factors"/>
    <property type="match status" value="1"/>
</dbReference>
<dbReference type="PANTHER" id="PTHR43133">
    <property type="entry name" value="RNA POLYMERASE ECF-TYPE SIGMA FACTO"/>
    <property type="match status" value="1"/>
</dbReference>
<dbReference type="Gene3D" id="1.10.1740.10">
    <property type="match status" value="1"/>
</dbReference>
<gene>
    <name evidence="8" type="ORF">SAMN05443999_103304</name>
</gene>
<evidence type="ECO:0000259" key="7">
    <source>
        <dbReference type="Pfam" id="PF08281"/>
    </source>
</evidence>
<feature type="domain" description="RNA polymerase sigma-70 region 2" evidence="6">
    <location>
        <begin position="31"/>
        <end position="95"/>
    </location>
</feature>
<dbReference type="CDD" id="cd06171">
    <property type="entry name" value="Sigma70_r4"/>
    <property type="match status" value="1"/>
</dbReference>
<dbReference type="NCBIfam" id="NF009176">
    <property type="entry name" value="PRK12524.1"/>
    <property type="match status" value="1"/>
</dbReference>
<evidence type="ECO:0000313" key="9">
    <source>
        <dbReference type="Proteomes" id="UP000199582"/>
    </source>
</evidence>
<dbReference type="Pfam" id="PF04542">
    <property type="entry name" value="Sigma70_r2"/>
    <property type="match status" value="1"/>
</dbReference>
<evidence type="ECO:0000256" key="3">
    <source>
        <dbReference type="ARBA" id="ARBA00023082"/>
    </source>
</evidence>
<keyword evidence="5" id="KW-0804">Transcription</keyword>
<dbReference type="EMBL" id="FOAG01000003">
    <property type="protein sequence ID" value="SEL10150.1"/>
    <property type="molecule type" value="Genomic_DNA"/>
</dbReference>
<keyword evidence="4" id="KW-0238">DNA-binding</keyword>
<dbReference type="SUPFAM" id="SSF88659">
    <property type="entry name" value="Sigma3 and sigma4 domains of RNA polymerase sigma factors"/>
    <property type="match status" value="1"/>
</dbReference>
<evidence type="ECO:0000256" key="1">
    <source>
        <dbReference type="ARBA" id="ARBA00010641"/>
    </source>
</evidence>
<dbReference type="AlphaFoldDB" id="A0A1H7MFP4"/>
<dbReference type="Proteomes" id="UP000199582">
    <property type="component" value="Unassembled WGS sequence"/>
</dbReference>
<dbReference type="InterPro" id="IPR013325">
    <property type="entry name" value="RNA_pol_sigma_r2"/>
</dbReference>
<evidence type="ECO:0000313" key="8">
    <source>
        <dbReference type="EMBL" id="SEL10150.1"/>
    </source>
</evidence>
<sequence length="193" mass="21295">MPFDAMGETPDEALLVLFANGDGAAARVLTQRLTPRVMAHAYRLLGQHAEAEDVTQEAMLRLWKQAPDWRQGEAKVSTWLYRVVANLCIDRRRRMRSVALDAIPEPEDGRASAADTLQDRARAEALQAALDGLPDRQRQAVVLRHIEGLANPEIAAIMEITVEAVESLTSRGKRALAAALTERQEELGYADEG</sequence>
<evidence type="ECO:0000256" key="5">
    <source>
        <dbReference type="ARBA" id="ARBA00023163"/>
    </source>
</evidence>
<dbReference type="InterPro" id="IPR014284">
    <property type="entry name" value="RNA_pol_sigma-70_dom"/>
</dbReference>
<dbReference type="InterPro" id="IPR036388">
    <property type="entry name" value="WH-like_DNA-bd_sf"/>
</dbReference>
<dbReference type="InterPro" id="IPR013324">
    <property type="entry name" value="RNA_pol_sigma_r3/r4-like"/>
</dbReference>
<evidence type="ECO:0000259" key="6">
    <source>
        <dbReference type="Pfam" id="PF04542"/>
    </source>
</evidence>
<dbReference type="PANTHER" id="PTHR43133:SF8">
    <property type="entry name" value="RNA POLYMERASE SIGMA FACTOR HI_1459-RELATED"/>
    <property type="match status" value="1"/>
</dbReference>
<feature type="domain" description="RNA polymerase sigma factor 70 region 4 type 2" evidence="7">
    <location>
        <begin position="124"/>
        <end position="176"/>
    </location>
</feature>
<protein>
    <submittedName>
        <fullName evidence="8">RNA polymerase, sigma subunit, ECF family</fullName>
    </submittedName>
</protein>
<dbReference type="GO" id="GO:0016987">
    <property type="term" value="F:sigma factor activity"/>
    <property type="evidence" value="ECO:0007669"/>
    <property type="project" value="UniProtKB-KW"/>
</dbReference>
<dbReference type="NCBIfam" id="TIGR02937">
    <property type="entry name" value="sigma70-ECF"/>
    <property type="match status" value="1"/>
</dbReference>
<proteinExistence type="inferred from homology"/>